<proteinExistence type="predicted"/>
<keyword evidence="3" id="KW-1185">Reference proteome</keyword>
<reference evidence="3" key="1">
    <citation type="submission" date="2014-03" db="EMBL/GenBank/DDBJ databases">
        <title>The Genome Sequence of Puccinia striiformis f. sp. tritici PST-78.</title>
        <authorList>
            <consortium name="The Broad Institute Genome Sequencing Platform"/>
            <person name="Cuomo C."/>
            <person name="Hulbert S."/>
            <person name="Chen X."/>
            <person name="Walker B."/>
            <person name="Young S.K."/>
            <person name="Zeng Q."/>
            <person name="Gargeya S."/>
            <person name="Fitzgerald M."/>
            <person name="Haas B."/>
            <person name="Abouelleil A."/>
            <person name="Alvarado L."/>
            <person name="Arachchi H.M."/>
            <person name="Berlin A.M."/>
            <person name="Chapman S.B."/>
            <person name="Goldberg J."/>
            <person name="Griggs A."/>
            <person name="Gujja S."/>
            <person name="Hansen M."/>
            <person name="Howarth C."/>
            <person name="Imamovic A."/>
            <person name="Larimer J."/>
            <person name="McCowan C."/>
            <person name="Montmayeur A."/>
            <person name="Murphy C."/>
            <person name="Neiman D."/>
            <person name="Pearson M."/>
            <person name="Priest M."/>
            <person name="Roberts A."/>
            <person name="Saif S."/>
            <person name="Shea T."/>
            <person name="Sisk P."/>
            <person name="Sykes S."/>
            <person name="Wortman J."/>
            <person name="Nusbaum C."/>
            <person name="Birren B."/>
        </authorList>
    </citation>
    <scope>NUCLEOTIDE SEQUENCE [LARGE SCALE GENOMIC DNA]</scope>
    <source>
        <strain evidence="3">race PST-78</strain>
    </source>
</reference>
<evidence type="ECO:0000256" key="1">
    <source>
        <dbReference type="SAM" id="Coils"/>
    </source>
</evidence>
<feature type="coiled-coil region" evidence="1">
    <location>
        <begin position="3"/>
        <end position="204"/>
    </location>
</feature>
<name>A0A0L0UM15_9BASI</name>
<organism evidence="2 3">
    <name type="scientific">Puccinia striiformis f. sp. tritici PST-78</name>
    <dbReference type="NCBI Taxonomy" id="1165861"/>
    <lineage>
        <taxon>Eukaryota</taxon>
        <taxon>Fungi</taxon>
        <taxon>Dikarya</taxon>
        <taxon>Basidiomycota</taxon>
        <taxon>Pucciniomycotina</taxon>
        <taxon>Pucciniomycetes</taxon>
        <taxon>Pucciniales</taxon>
        <taxon>Pucciniaceae</taxon>
        <taxon>Puccinia</taxon>
    </lineage>
</organism>
<dbReference type="Proteomes" id="UP000054564">
    <property type="component" value="Unassembled WGS sequence"/>
</dbReference>
<evidence type="ECO:0000313" key="2">
    <source>
        <dbReference type="EMBL" id="KNE88021.1"/>
    </source>
</evidence>
<dbReference type="SUPFAM" id="SSF57997">
    <property type="entry name" value="Tropomyosin"/>
    <property type="match status" value="1"/>
</dbReference>
<accession>A0A0L0UM15</accession>
<dbReference type="EMBL" id="AJIL01003385">
    <property type="protein sequence ID" value="KNE88021.1"/>
    <property type="molecule type" value="Genomic_DNA"/>
</dbReference>
<feature type="non-terminal residue" evidence="2">
    <location>
        <position position="1"/>
    </location>
</feature>
<keyword evidence="1" id="KW-0175">Coiled coil</keyword>
<dbReference type="AlphaFoldDB" id="A0A0L0UM15"/>
<gene>
    <name evidence="2" type="ORF">PSTG_18584</name>
</gene>
<comment type="caution">
    <text evidence="2">The sequence shown here is derived from an EMBL/GenBank/DDBJ whole genome shotgun (WGS) entry which is preliminary data.</text>
</comment>
<feature type="non-terminal residue" evidence="2">
    <location>
        <position position="219"/>
    </location>
</feature>
<protein>
    <submittedName>
        <fullName evidence="2">Uncharacterized protein</fullName>
    </submittedName>
</protein>
<evidence type="ECO:0000313" key="3">
    <source>
        <dbReference type="Proteomes" id="UP000054564"/>
    </source>
</evidence>
<sequence>ASKQAAEEKIAELELQVKESLETFGNSYEKLQDFDRIKLEFKELESRLQETEYAKQTAEEKITTLEIQVKESLESFENSEKKLQDLERIQLEYQELETRLNETETAKQTLELQLRESLANAEQKLASLAGSEEKLNDLQREKQEDDAAAQISRQEIEMLQQKIEILQQQNSELNSHNKEKTEVAEDLQREMLLLQDKFTTLETAWQEQEQSIAKIQSDY</sequence>